<organism evidence="2 3">
    <name type="scientific">Oryza meyeriana var. granulata</name>
    <dbReference type="NCBI Taxonomy" id="110450"/>
    <lineage>
        <taxon>Eukaryota</taxon>
        <taxon>Viridiplantae</taxon>
        <taxon>Streptophyta</taxon>
        <taxon>Embryophyta</taxon>
        <taxon>Tracheophyta</taxon>
        <taxon>Spermatophyta</taxon>
        <taxon>Magnoliopsida</taxon>
        <taxon>Liliopsida</taxon>
        <taxon>Poales</taxon>
        <taxon>Poaceae</taxon>
        <taxon>BOP clade</taxon>
        <taxon>Oryzoideae</taxon>
        <taxon>Oryzeae</taxon>
        <taxon>Oryzinae</taxon>
        <taxon>Oryza</taxon>
        <taxon>Oryza meyeriana</taxon>
    </lineage>
</organism>
<sequence length="65" mass="6787">MAAEAAGLLSKEYGNEPESSLESEGGCEEEEDDDMDRCKGTACCGWVVLVQVQLCKTAVGSAIAT</sequence>
<comment type="caution">
    <text evidence="2">The sequence shown here is derived from an EMBL/GenBank/DDBJ whole genome shotgun (WGS) entry which is preliminary data.</text>
</comment>
<feature type="compositionally biased region" description="Acidic residues" evidence="1">
    <location>
        <begin position="19"/>
        <end position="35"/>
    </location>
</feature>
<evidence type="ECO:0000313" key="2">
    <source>
        <dbReference type="EMBL" id="KAF0933044.1"/>
    </source>
</evidence>
<evidence type="ECO:0000313" key="3">
    <source>
        <dbReference type="Proteomes" id="UP000479710"/>
    </source>
</evidence>
<dbReference type="AlphaFoldDB" id="A0A6G1F861"/>
<protein>
    <submittedName>
        <fullName evidence="2">Uncharacterized protein</fullName>
    </submittedName>
</protein>
<dbReference type="Proteomes" id="UP000479710">
    <property type="component" value="Unassembled WGS sequence"/>
</dbReference>
<feature type="region of interest" description="Disordered" evidence="1">
    <location>
        <begin position="1"/>
        <end position="35"/>
    </location>
</feature>
<dbReference type="EMBL" id="SPHZ02000001">
    <property type="protein sequence ID" value="KAF0933044.1"/>
    <property type="molecule type" value="Genomic_DNA"/>
</dbReference>
<gene>
    <name evidence="2" type="ORF">E2562_013798</name>
</gene>
<accession>A0A6G1F861</accession>
<proteinExistence type="predicted"/>
<reference evidence="2 3" key="1">
    <citation type="submission" date="2019-11" db="EMBL/GenBank/DDBJ databases">
        <title>Whole genome sequence of Oryza granulata.</title>
        <authorList>
            <person name="Li W."/>
        </authorList>
    </citation>
    <scope>NUCLEOTIDE SEQUENCE [LARGE SCALE GENOMIC DNA]</scope>
    <source>
        <strain evidence="3">cv. Menghai</strain>
        <tissue evidence="2">Leaf</tissue>
    </source>
</reference>
<name>A0A6G1F861_9ORYZ</name>
<evidence type="ECO:0000256" key="1">
    <source>
        <dbReference type="SAM" id="MobiDB-lite"/>
    </source>
</evidence>
<keyword evidence="3" id="KW-1185">Reference proteome</keyword>